<keyword evidence="1" id="KW-0812">Transmembrane</keyword>
<accession>A0AA42W3M6</accession>
<organism evidence="2 3">
    <name type="scientific">Comamonas aquatica</name>
    <dbReference type="NCBI Taxonomy" id="225991"/>
    <lineage>
        <taxon>Bacteria</taxon>
        <taxon>Pseudomonadati</taxon>
        <taxon>Pseudomonadota</taxon>
        <taxon>Betaproteobacteria</taxon>
        <taxon>Burkholderiales</taxon>
        <taxon>Comamonadaceae</taxon>
        <taxon>Comamonas</taxon>
    </lineage>
</organism>
<protein>
    <submittedName>
        <fullName evidence="2">DUF927 domain-containing protein</fullName>
    </submittedName>
</protein>
<dbReference type="Proteomes" id="UP001161294">
    <property type="component" value="Unassembled WGS sequence"/>
</dbReference>
<dbReference type="AlphaFoldDB" id="A0AA42W3M6"/>
<name>A0AA42W3M6_9BURK</name>
<keyword evidence="1" id="KW-0472">Membrane</keyword>
<feature type="transmembrane region" description="Helical" evidence="1">
    <location>
        <begin position="174"/>
        <end position="200"/>
    </location>
</feature>
<sequence>MNASIQISANSIEENISPPVSGVEVLGTTRDRFGNRLVVAKAYGANQYEAFTFDPVNLITGSSRDLAKILVNNGINSPIKQNPLVIQKDIVDQLDLKKDKLIVFLEIPGTHQCLIGEENYTIIVANGHFCSPRPLPSEVSIILVGEANKKHRKKDSYHSFIKELSEKIADQPRVILAILFALTSYWWTIFGVPTLALMLVGKTSTGKSVSQRLASQLVKGTKKIISGNFTTIGLHDELAHQGTQPVFIEDGHGKTVAQAMLSAFMDAGNSAHRVRSKKSQYGNEPTKPVTATLIVSAEQNIAASAKEAKLPMQPGVVSRVFEIFSGEFGMFDELCGFNDGASLAAYFDKVGAEHPGILGELVTQSICENFPLYQQKWEDRKSIIARHISKHIEIDVNWDGQDQRLFNSLVFCAFIGHIAVKENHLLIRNMNINSGIGKIFGEYLSRKYSSSIELTIEIKSTITAVRHALNRNLKKIKKPQRGIKLSLQLKKASIIGFDVEEKDGRYYLIKPKALQEIMGDRLNRKTYQHLKQAGFLKVSSSRGHQYQKRLSDEHRVSFVAISAAIMNE</sequence>
<gene>
    <name evidence="2" type="ORF">N5J23_07270</name>
</gene>
<evidence type="ECO:0000256" key="1">
    <source>
        <dbReference type="SAM" id="Phobius"/>
    </source>
</evidence>
<reference evidence="2" key="1">
    <citation type="submission" date="2022-09" db="EMBL/GenBank/DDBJ databases">
        <title>Intensive care unit water sources are persistently colonized with multi-drug resistant bacteria and are the site of extensive horizontal gene transfer of antibiotic resistance genes.</title>
        <authorList>
            <person name="Diorio-Toth L."/>
        </authorList>
    </citation>
    <scope>NUCLEOTIDE SEQUENCE</scope>
    <source>
        <strain evidence="2">GD03686</strain>
    </source>
</reference>
<proteinExistence type="predicted"/>
<dbReference type="EMBL" id="JAOCJW010000011">
    <property type="protein sequence ID" value="MDH2005341.1"/>
    <property type="molecule type" value="Genomic_DNA"/>
</dbReference>
<keyword evidence="1" id="KW-1133">Transmembrane helix</keyword>
<comment type="caution">
    <text evidence="2">The sequence shown here is derived from an EMBL/GenBank/DDBJ whole genome shotgun (WGS) entry which is preliminary data.</text>
</comment>
<evidence type="ECO:0000313" key="2">
    <source>
        <dbReference type="EMBL" id="MDH2005341.1"/>
    </source>
</evidence>
<evidence type="ECO:0000313" key="3">
    <source>
        <dbReference type="Proteomes" id="UP001161294"/>
    </source>
</evidence>
<dbReference type="RefSeq" id="WP_279853323.1">
    <property type="nucleotide sequence ID" value="NZ_JAOCIA010000008.1"/>
</dbReference>